<organism evidence="6 7">
    <name type="scientific">Euplotes crassus</name>
    <dbReference type="NCBI Taxonomy" id="5936"/>
    <lineage>
        <taxon>Eukaryota</taxon>
        <taxon>Sar</taxon>
        <taxon>Alveolata</taxon>
        <taxon>Ciliophora</taxon>
        <taxon>Intramacronucleata</taxon>
        <taxon>Spirotrichea</taxon>
        <taxon>Hypotrichia</taxon>
        <taxon>Euplotida</taxon>
        <taxon>Euplotidae</taxon>
        <taxon>Moneuplotes</taxon>
    </lineage>
</organism>
<keyword evidence="4" id="KW-1133">Transmembrane helix</keyword>
<evidence type="ECO:0000256" key="4">
    <source>
        <dbReference type="SAM" id="Phobius"/>
    </source>
</evidence>
<protein>
    <submittedName>
        <fullName evidence="6">Uncharacterized protein</fullName>
    </submittedName>
</protein>
<feature type="transmembrane region" description="Helical" evidence="4">
    <location>
        <begin position="833"/>
        <end position="851"/>
    </location>
</feature>
<keyword evidence="2" id="KW-0677">Repeat</keyword>
<keyword evidence="4" id="KW-0472">Membrane</keyword>
<proteinExistence type="predicted"/>
<evidence type="ECO:0000256" key="1">
    <source>
        <dbReference type="ARBA" id="ARBA00022729"/>
    </source>
</evidence>
<feature type="transmembrane region" description="Helical" evidence="4">
    <location>
        <begin position="701"/>
        <end position="719"/>
    </location>
</feature>
<dbReference type="GO" id="GO:0006508">
    <property type="term" value="P:proteolysis"/>
    <property type="evidence" value="ECO:0007669"/>
    <property type="project" value="TreeGrafter"/>
</dbReference>
<evidence type="ECO:0000256" key="5">
    <source>
        <dbReference type="SAM" id="SignalP"/>
    </source>
</evidence>
<evidence type="ECO:0000313" key="7">
    <source>
        <dbReference type="Proteomes" id="UP001295684"/>
    </source>
</evidence>
<dbReference type="NCBIfam" id="TIGR02232">
    <property type="entry name" value="myxo_disulf_rpt"/>
    <property type="match status" value="6"/>
</dbReference>
<keyword evidence="1 5" id="KW-0732">Signal</keyword>
<feature type="transmembrane region" description="Helical" evidence="4">
    <location>
        <begin position="885"/>
        <end position="905"/>
    </location>
</feature>
<evidence type="ECO:0000313" key="6">
    <source>
        <dbReference type="EMBL" id="CAI2364883.1"/>
    </source>
</evidence>
<dbReference type="PANTHER" id="PTHR46130:SF3">
    <property type="entry name" value="CHROMOSOME UNDETERMINED SCAFFOLD_33, WHOLE GENOME SHOTGUN SEQUENCE"/>
    <property type="match status" value="1"/>
</dbReference>
<evidence type="ECO:0000256" key="3">
    <source>
        <dbReference type="ARBA" id="ARBA00023157"/>
    </source>
</evidence>
<feature type="transmembrane region" description="Helical" evidence="4">
    <location>
        <begin position="920"/>
        <end position="944"/>
    </location>
</feature>
<gene>
    <name evidence="6" type="ORF">ECRASSUSDP1_LOCUS6233</name>
</gene>
<dbReference type="GO" id="GO:0005615">
    <property type="term" value="C:extracellular space"/>
    <property type="evidence" value="ECO:0007669"/>
    <property type="project" value="TreeGrafter"/>
</dbReference>
<dbReference type="GO" id="GO:0004222">
    <property type="term" value="F:metalloendopeptidase activity"/>
    <property type="evidence" value="ECO:0007669"/>
    <property type="project" value="TreeGrafter"/>
</dbReference>
<keyword evidence="4" id="KW-0812">Transmembrane</keyword>
<accession>A0AAD1UGM5</accession>
<dbReference type="InterPro" id="IPR043543">
    <property type="entry name" value="PAPPA/PAPPA2"/>
</dbReference>
<dbReference type="EMBL" id="CAMPGE010006038">
    <property type="protein sequence ID" value="CAI2364883.1"/>
    <property type="molecule type" value="Genomic_DNA"/>
</dbReference>
<keyword evidence="7" id="KW-1185">Reference proteome</keyword>
<feature type="transmembrane region" description="Helical" evidence="4">
    <location>
        <begin position="857"/>
        <end position="878"/>
    </location>
</feature>
<feature type="transmembrane region" description="Helical" evidence="4">
    <location>
        <begin position="777"/>
        <end position="803"/>
    </location>
</feature>
<dbReference type="Pfam" id="PF13948">
    <property type="entry name" value="DUF4215"/>
    <property type="match status" value="5"/>
</dbReference>
<reference evidence="6" key="1">
    <citation type="submission" date="2023-07" db="EMBL/GenBank/DDBJ databases">
        <authorList>
            <consortium name="AG Swart"/>
            <person name="Singh M."/>
            <person name="Singh A."/>
            <person name="Seah K."/>
            <person name="Emmerich C."/>
        </authorList>
    </citation>
    <scope>NUCLEOTIDE SEQUENCE</scope>
    <source>
        <strain evidence="6">DP1</strain>
    </source>
</reference>
<dbReference type="Proteomes" id="UP001295684">
    <property type="component" value="Unassembled WGS sequence"/>
</dbReference>
<dbReference type="AlphaFoldDB" id="A0AAD1UGM5"/>
<dbReference type="InterPro" id="IPR011936">
    <property type="entry name" value="Myxo_disulph_rpt"/>
</dbReference>
<dbReference type="GO" id="GO:0007166">
    <property type="term" value="P:cell surface receptor signaling pathway"/>
    <property type="evidence" value="ECO:0007669"/>
    <property type="project" value="TreeGrafter"/>
</dbReference>
<name>A0AAD1UGM5_EUPCR</name>
<feature type="signal peptide" evidence="5">
    <location>
        <begin position="1"/>
        <end position="23"/>
    </location>
</feature>
<feature type="chain" id="PRO_5041920268" evidence="5">
    <location>
        <begin position="24"/>
        <end position="1024"/>
    </location>
</feature>
<keyword evidence="3" id="KW-1015">Disulfide bond</keyword>
<feature type="transmembrane region" description="Helical" evidence="4">
    <location>
        <begin position="739"/>
        <end position="757"/>
    </location>
</feature>
<dbReference type="PANTHER" id="PTHR46130">
    <property type="entry name" value="LAMGL DOMAIN-CONTAINING PROTEIN"/>
    <property type="match status" value="1"/>
</dbReference>
<comment type="caution">
    <text evidence="6">The sequence shown here is derived from an EMBL/GenBank/DDBJ whole genome shotgun (WGS) entry which is preliminary data.</text>
</comment>
<sequence>MKCMVWCLMVIWMGEIGVREVKAELMATYLFQNVEAGVDIESSEGLPNQPVLKWPMDTSKRPKIYQQLVYWNGAFNDQYFEFSNHFESDTDSIAINMWVYVCCPNYNNERFLRVRNKFGNNSIGEIEMKLTDSASDGGYNFKINGGTNISPIKISQESQYRNLIGFGWKELTVYSKKVVNSASPCTSKSDSLTSITTGWNNNAFMFLGFYEEAFSSVIFYIYSMRVYSDVEPIQSCDPVWVPYHIYYKSCGNRSKQGSEECDDGNWENDDGCDQDCKIEPGWNCTGSFPSTCARVCGWNETGPPLDEAVDCYDKNTVAGDGCDLNCEVEDKYVCKWDTGSERTECTDICGDGFVVSSPSTTYCDDGNLNDGDGCSSTCTEEIGFNCAGGSSASASSCSEICGDGKVIGDEECDDNNLDVNDGCTNFCIIELGYSCIGGSPTSKSSCYFGSCGDGKKANLEDCDDSNEDEGDGCDSSCKVEIGYNCTGGTPLKQDACVEICGDGIVVGNETCDDQNTQSGDGCTENCLIEDGWKCSESNSTSPSVCEVICVVEGCTKCEYGKGSKCQTCEDGYQLLDSKKCRYTVVAEEVQTLSSGSQAAAGAGSLIATLMSLLNSSSPMAIWSMANQMQLLMLLLLTQTSLPSDVVGYISGNQMFSFDMKFLPIQNNVVSKVPLDWLKQNQTNIGLGDMGMESGSSFNNNFGIICTLLMLVIFHCLWSLLPRTIDDDDPRDCKEKTLKFVGWVWKILTFGVYIRLVLEAYQNILLSSLNEIKNFEPSSLHIAVSTAAALVFLVLMSLVFYWALKQINRDFDPKQHSKSKELVAGLKDSKAARLFTTLLLLRRLVFCTWLIMFSFTGYYYLVSGMLLVQILYTSFMIFVRPFKEPANNLIECLNEIFFLFIVAYLMKYNTKQAWTPMPTKIYIYILMLNNIIVVSIISVVGIAQLCKKLCGKKKPDTFEIPQIIPPKTNPRRFIDSNTIATSDIHLRKFPTNSMTSNPEDPPISSSIVSMNTNVKRVNKIMPIAE</sequence>
<evidence type="ECO:0000256" key="2">
    <source>
        <dbReference type="ARBA" id="ARBA00022737"/>
    </source>
</evidence>